<keyword evidence="2" id="KW-0813">Transport</keyword>
<dbReference type="Gene3D" id="3.40.50.80">
    <property type="entry name" value="Nucleotide-binding domain of ferredoxin-NADP reductase (FNR) module"/>
    <property type="match status" value="2"/>
</dbReference>
<dbReference type="InterPro" id="IPR013112">
    <property type="entry name" value="FAD-bd_8"/>
</dbReference>
<dbReference type="InterPro" id="IPR013121">
    <property type="entry name" value="Fe_red_NAD-bd_6"/>
</dbReference>
<dbReference type="InterPro" id="IPR039261">
    <property type="entry name" value="FNR_nucleotide-bd"/>
</dbReference>
<dbReference type="GO" id="GO:0006879">
    <property type="term" value="P:intracellular iron ion homeostasis"/>
    <property type="evidence" value="ECO:0007669"/>
    <property type="project" value="TreeGrafter"/>
</dbReference>
<keyword evidence="5" id="KW-1133">Transmembrane helix</keyword>
<evidence type="ECO:0000259" key="6">
    <source>
        <dbReference type="PROSITE" id="PS51384"/>
    </source>
</evidence>
<dbReference type="Pfam" id="PF08022">
    <property type="entry name" value="FAD_binding_8"/>
    <property type="match status" value="1"/>
</dbReference>
<evidence type="ECO:0000256" key="3">
    <source>
        <dbReference type="ARBA" id="ARBA00022982"/>
    </source>
</evidence>
<evidence type="ECO:0000256" key="2">
    <source>
        <dbReference type="ARBA" id="ARBA00022448"/>
    </source>
</evidence>
<dbReference type="GO" id="GO:0005886">
    <property type="term" value="C:plasma membrane"/>
    <property type="evidence" value="ECO:0007669"/>
    <property type="project" value="TreeGrafter"/>
</dbReference>
<keyword evidence="3" id="KW-0249">Electron transport</keyword>
<dbReference type="GO" id="GO:0000293">
    <property type="term" value="F:ferric-chelate reductase activity"/>
    <property type="evidence" value="ECO:0007669"/>
    <property type="project" value="TreeGrafter"/>
</dbReference>
<proteinExistence type="inferred from homology"/>
<dbReference type="CDD" id="cd06186">
    <property type="entry name" value="NOX_Duox_like_FAD_NADP"/>
    <property type="match status" value="1"/>
</dbReference>
<dbReference type="PANTHER" id="PTHR32361:SF9">
    <property type="entry name" value="FERRIC REDUCTASE TRANSMEMBRANE COMPONENT 3-RELATED"/>
    <property type="match status" value="1"/>
</dbReference>
<evidence type="ECO:0000256" key="5">
    <source>
        <dbReference type="SAM" id="Phobius"/>
    </source>
</evidence>
<dbReference type="InterPro" id="IPR051410">
    <property type="entry name" value="Ferric/Cupric_Reductase"/>
</dbReference>
<evidence type="ECO:0000256" key="4">
    <source>
        <dbReference type="ARBA" id="ARBA00023002"/>
    </source>
</evidence>
<dbReference type="Proteomes" id="UP000799770">
    <property type="component" value="Unassembled WGS sequence"/>
</dbReference>
<dbReference type="PROSITE" id="PS51384">
    <property type="entry name" value="FAD_FR"/>
    <property type="match status" value="1"/>
</dbReference>
<reference evidence="7" key="1">
    <citation type="journal article" date="2020" name="Stud. Mycol.">
        <title>101 Dothideomycetes genomes: a test case for predicting lifestyles and emergence of pathogens.</title>
        <authorList>
            <person name="Haridas S."/>
            <person name="Albert R."/>
            <person name="Binder M."/>
            <person name="Bloem J."/>
            <person name="Labutti K."/>
            <person name="Salamov A."/>
            <person name="Andreopoulos B."/>
            <person name="Baker S."/>
            <person name="Barry K."/>
            <person name="Bills G."/>
            <person name="Bluhm B."/>
            <person name="Cannon C."/>
            <person name="Castanera R."/>
            <person name="Culley D."/>
            <person name="Daum C."/>
            <person name="Ezra D."/>
            <person name="Gonzalez J."/>
            <person name="Henrissat B."/>
            <person name="Kuo A."/>
            <person name="Liang C."/>
            <person name="Lipzen A."/>
            <person name="Lutzoni F."/>
            <person name="Magnuson J."/>
            <person name="Mondo S."/>
            <person name="Nolan M."/>
            <person name="Ohm R."/>
            <person name="Pangilinan J."/>
            <person name="Park H.-J."/>
            <person name="Ramirez L."/>
            <person name="Alfaro M."/>
            <person name="Sun H."/>
            <person name="Tritt A."/>
            <person name="Yoshinaga Y."/>
            <person name="Zwiers L.-H."/>
            <person name="Turgeon B."/>
            <person name="Goodwin S."/>
            <person name="Spatafora J."/>
            <person name="Crous P."/>
            <person name="Grigoriev I."/>
        </authorList>
    </citation>
    <scope>NUCLEOTIDE SEQUENCE</scope>
    <source>
        <strain evidence="7">CBS 627.86</strain>
    </source>
</reference>
<keyword evidence="8" id="KW-1185">Reference proteome</keyword>
<name>A0A6A5YSS7_9PLEO</name>
<comment type="similarity">
    <text evidence="1">Belongs to the ferric reductase (FRE) family.</text>
</comment>
<dbReference type="AlphaFoldDB" id="A0A6A5YSS7"/>
<dbReference type="PANTHER" id="PTHR32361">
    <property type="entry name" value="FERRIC/CUPRIC REDUCTASE TRANSMEMBRANE COMPONENT"/>
    <property type="match status" value="1"/>
</dbReference>
<feature type="transmembrane region" description="Helical" evidence="5">
    <location>
        <begin position="91"/>
        <end position="112"/>
    </location>
</feature>
<dbReference type="GO" id="GO:0006826">
    <property type="term" value="P:iron ion transport"/>
    <property type="evidence" value="ECO:0007669"/>
    <property type="project" value="TreeGrafter"/>
</dbReference>
<dbReference type="SUPFAM" id="SSF52343">
    <property type="entry name" value="Ferredoxin reductase-like, C-terminal NADP-linked domain"/>
    <property type="match status" value="1"/>
</dbReference>
<gene>
    <name evidence="7" type="ORF">BDV96DRAFT_604666</name>
</gene>
<keyword evidence="4" id="KW-0560">Oxidoreductase</keyword>
<dbReference type="GO" id="GO:0015677">
    <property type="term" value="P:copper ion import"/>
    <property type="evidence" value="ECO:0007669"/>
    <property type="project" value="TreeGrafter"/>
</dbReference>
<keyword evidence="5" id="KW-0812">Transmembrane</keyword>
<protein>
    <recommendedName>
        <fullName evidence="6">FAD-binding FR-type domain-containing protein</fullName>
    </recommendedName>
</protein>
<dbReference type="EMBL" id="ML977341">
    <property type="protein sequence ID" value="KAF2109794.1"/>
    <property type="molecule type" value="Genomic_DNA"/>
</dbReference>
<dbReference type="Pfam" id="PF08030">
    <property type="entry name" value="NAD_binding_6"/>
    <property type="match status" value="1"/>
</dbReference>
<feature type="domain" description="FAD-binding FR-type" evidence="6">
    <location>
        <begin position="1"/>
        <end position="83"/>
    </location>
</feature>
<organism evidence="7 8">
    <name type="scientific">Lophiotrema nucula</name>
    <dbReference type="NCBI Taxonomy" id="690887"/>
    <lineage>
        <taxon>Eukaryota</taxon>
        <taxon>Fungi</taxon>
        <taxon>Dikarya</taxon>
        <taxon>Ascomycota</taxon>
        <taxon>Pezizomycotina</taxon>
        <taxon>Dothideomycetes</taxon>
        <taxon>Pleosporomycetidae</taxon>
        <taxon>Pleosporales</taxon>
        <taxon>Lophiotremataceae</taxon>
        <taxon>Lophiotrema</taxon>
    </lineage>
</organism>
<evidence type="ECO:0000256" key="1">
    <source>
        <dbReference type="ARBA" id="ARBA00006278"/>
    </source>
</evidence>
<dbReference type="OrthoDB" id="3702650at2759"/>
<evidence type="ECO:0000313" key="8">
    <source>
        <dbReference type="Proteomes" id="UP000799770"/>
    </source>
</evidence>
<sequence length="230" mass="26171">MEYGWKPSHHVFISIPEMGRKYRFQYHPFTIASVAPAPGQTCGWFNLIIRAKGGFSSDLLHYAEKTQSTRIYVDGPYGSLRTLEMARDNDVCIIVAGGTGIAVAYPLLWSLLHHNATPDQNAIPHPREQQICLIWIVQDTSHISWLGQEKLDELRELGLHLVVPPPTRRHGRPDIRAILREQVEDLKERNDIFSVVVSGPDGLNWTVRNECARMIRKGIKIEVAVEKFGW</sequence>
<dbReference type="InterPro" id="IPR017927">
    <property type="entry name" value="FAD-bd_FR_type"/>
</dbReference>
<evidence type="ECO:0000313" key="7">
    <source>
        <dbReference type="EMBL" id="KAF2109794.1"/>
    </source>
</evidence>
<accession>A0A6A5YSS7</accession>
<keyword evidence="5" id="KW-0472">Membrane</keyword>